<proteinExistence type="predicted"/>
<comment type="caution">
    <text evidence="1">The sequence shown here is derived from an EMBL/GenBank/DDBJ whole genome shotgun (WGS) entry which is preliminary data.</text>
</comment>
<dbReference type="EMBL" id="AHMM02000017">
    <property type="protein sequence ID" value="EQA36924.1"/>
    <property type="molecule type" value="Genomic_DNA"/>
</dbReference>
<name>V6HVN3_9LEPT</name>
<dbReference type="AlphaFoldDB" id="V6HVN3"/>
<reference evidence="1 2" key="1">
    <citation type="submission" date="2013-05" db="EMBL/GenBank/DDBJ databases">
        <authorList>
            <person name="Harkins D.M."/>
            <person name="Durkin A.S."/>
            <person name="Brinkac L.M."/>
            <person name="Haft D.H."/>
            <person name="Selengut J.D."/>
            <person name="Sanka R."/>
            <person name="DePew J."/>
            <person name="Purushe J."/>
            <person name="Hartskeerl R.A."/>
            <person name="Ahmed A."/>
            <person name="van der Linden H."/>
            <person name="Goris M.G.A."/>
            <person name="Vinetz J.M."/>
            <person name="Sutton G.G."/>
            <person name="Nierman W.C."/>
            <person name="Fouts D.E."/>
        </authorList>
    </citation>
    <scope>NUCLEOTIDE SEQUENCE [LARGE SCALE GENOMIC DNA]</scope>
    <source>
        <strain evidence="1 2">10</strain>
    </source>
</reference>
<evidence type="ECO:0000313" key="2">
    <source>
        <dbReference type="Proteomes" id="UP000018719"/>
    </source>
</evidence>
<dbReference type="Proteomes" id="UP000018719">
    <property type="component" value="Unassembled WGS sequence"/>
</dbReference>
<gene>
    <name evidence="1" type="ORF">LEP1GSC047_2887</name>
</gene>
<organism evidence="1 2">
    <name type="scientific">Leptospira inadai serovar Lyme str. 10</name>
    <dbReference type="NCBI Taxonomy" id="1049790"/>
    <lineage>
        <taxon>Bacteria</taxon>
        <taxon>Pseudomonadati</taxon>
        <taxon>Spirochaetota</taxon>
        <taxon>Spirochaetia</taxon>
        <taxon>Leptospirales</taxon>
        <taxon>Leptospiraceae</taxon>
        <taxon>Leptospira</taxon>
    </lineage>
</organism>
<accession>V6HVN3</accession>
<evidence type="ECO:0000313" key="1">
    <source>
        <dbReference type="EMBL" id="EQA36924.1"/>
    </source>
</evidence>
<protein>
    <submittedName>
        <fullName evidence="1">Uncharacterized protein</fullName>
    </submittedName>
</protein>
<sequence length="37" mass="4253">MIAESRTRIGKKKEIRNPGEVALESGKSDWGFTRFRT</sequence>